<sequence>MDVLWTAESRAKKHQPDKNTQETQGRLVTVNETCSDFIKQARIDKAIHPC</sequence>
<dbReference type="EMBL" id="JYDI01003842">
    <property type="protein sequence ID" value="KRY10584.1"/>
    <property type="molecule type" value="Genomic_DNA"/>
</dbReference>
<comment type="caution">
    <text evidence="2">The sequence shown here is derived from an EMBL/GenBank/DDBJ whole genome shotgun (WGS) entry which is preliminary data.</text>
</comment>
<dbReference type="Proteomes" id="UP000054653">
    <property type="component" value="Unassembled WGS sequence"/>
</dbReference>
<protein>
    <submittedName>
        <fullName evidence="2">Uncharacterized protein</fullName>
    </submittedName>
</protein>
<gene>
    <name evidence="2" type="ORF">T03_4200</name>
</gene>
<organism evidence="2 3">
    <name type="scientific">Trichinella britovi</name>
    <name type="common">Parasitic roundworm</name>
    <dbReference type="NCBI Taxonomy" id="45882"/>
    <lineage>
        <taxon>Eukaryota</taxon>
        <taxon>Metazoa</taxon>
        <taxon>Ecdysozoa</taxon>
        <taxon>Nematoda</taxon>
        <taxon>Enoplea</taxon>
        <taxon>Dorylaimia</taxon>
        <taxon>Trichinellida</taxon>
        <taxon>Trichinellidae</taxon>
        <taxon>Trichinella</taxon>
    </lineage>
</organism>
<reference evidence="2 3" key="1">
    <citation type="submission" date="2015-01" db="EMBL/GenBank/DDBJ databases">
        <title>Evolution of Trichinella species and genotypes.</title>
        <authorList>
            <person name="Korhonen P.K."/>
            <person name="Edoardo P."/>
            <person name="Giuseppe L.R."/>
            <person name="Gasser R.B."/>
        </authorList>
    </citation>
    <scope>NUCLEOTIDE SEQUENCE [LARGE SCALE GENOMIC DNA]</scope>
    <source>
        <strain evidence="2">ISS120</strain>
    </source>
</reference>
<keyword evidence="3" id="KW-1185">Reference proteome</keyword>
<name>A0A0V0ZDX6_TRIBR</name>
<feature type="region of interest" description="Disordered" evidence="1">
    <location>
        <begin position="1"/>
        <end position="23"/>
    </location>
</feature>
<evidence type="ECO:0000313" key="3">
    <source>
        <dbReference type="Proteomes" id="UP000054653"/>
    </source>
</evidence>
<proteinExistence type="predicted"/>
<dbReference type="AlphaFoldDB" id="A0A0V0ZDX6"/>
<evidence type="ECO:0000256" key="1">
    <source>
        <dbReference type="SAM" id="MobiDB-lite"/>
    </source>
</evidence>
<evidence type="ECO:0000313" key="2">
    <source>
        <dbReference type="EMBL" id="KRY10584.1"/>
    </source>
</evidence>
<accession>A0A0V0ZDX6</accession>